<comment type="caution">
    <text evidence="6">The sequence shown here is derived from an EMBL/GenBank/DDBJ whole genome shotgun (WGS) entry which is preliminary data.</text>
</comment>
<dbReference type="Pfam" id="PF03403">
    <property type="entry name" value="PAF-AH_p_II"/>
    <property type="match status" value="1"/>
</dbReference>
<accession>A0ABR3CUT4</accession>
<evidence type="ECO:0000256" key="3">
    <source>
        <dbReference type="ARBA" id="ARBA00022963"/>
    </source>
</evidence>
<proteinExistence type="predicted"/>
<reference evidence="6 7" key="1">
    <citation type="submission" date="2024-02" db="EMBL/GenBank/DDBJ databases">
        <title>De novo assembly and annotation of 12 fungi associated with fruit tree decline syndrome in Ontario, Canada.</title>
        <authorList>
            <person name="Sulman M."/>
            <person name="Ellouze W."/>
            <person name="Ilyukhin E."/>
        </authorList>
    </citation>
    <scope>NUCLEOTIDE SEQUENCE [LARGE SCALE GENOMIC DNA]</scope>
    <source>
        <strain evidence="6 7">FDS-637</strain>
    </source>
</reference>
<feature type="chain" id="PRO_5047011426" description="1-alkyl-2-acetylglycerophosphocholine esterase" evidence="5">
    <location>
        <begin position="20"/>
        <end position="423"/>
    </location>
</feature>
<evidence type="ECO:0000313" key="6">
    <source>
        <dbReference type="EMBL" id="KAL0263274.1"/>
    </source>
</evidence>
<dbReference type="Gene3D" id="3.40.50.1820">
    <property type="entry name" value="alpha/beta hydrolase"/>
    <property type="match status" value="1"/>
</dbReference>
<dbReference type="InterPro" id="IPR029058">
    <property type="entry name" value="AB_hydrolase_fold"/>
</dbReference>
<protein>
    <recommendedName>
        <fullName evidence="1">1-alkyl-2-acetylglycerophosphocholine esterase</fullName>
        <ecNumber evidence="1">3.1.1.47</ecNumber>
    </recommendedName>
</protein>
<evidence type="ECO:0000256" key="5">
    <source>
        <dbReference type="SAM" id="SignalP"/>
    </source>
</evidence>
<dbReference type="GeneID" id="92006339"/>
<organism evidence="6 7">
    <name type="scientific">Diplodia seriata</name>
    <dbReference type="NCBI Taxonomy" id="420778"/>
    <lineage>
        <taxon>Eukaryota</taxon>
        <taxon>Fungi</taxon>
        <taxon>Dikarya</taxon>
        <taxon>Ascomycota</taxon>
        <taxon>Pezizomycotina</taxon>
        <taxon>Dothideomycetes</taxon>
        <taxon>Dothideomycetes incertae sedis</taxon>
        <taxon>Botryosphaeriales</taxon>
        <taxon>Botryosphaeriaceae</taxon>
        <taxon>Diplodia</taxon>
    </lineage>
</organism>
<dbReference type="EC" id="3.1.1.47" evidence="1"/>
<keyword evidence="3" id="KW-0442">Lipid degradation</keyword>
<keyword evidence="5" id="KW-0732">Signal</keyword>
<keyword evidence="2" id="KW-0378">Hydrolase</keyword>
<evidence type="ECO:0000256" key="1">
    <source>
        <dbReference type="ARBA" id="ARBA00013201"/>
    </source>
</evidence>
<keyword evidence="7" id="KW-1185">Reference proteome</keyword>
<sequence>MRLQLLAAALLPQLLGAGAVSLWEPTGQYHVGYTQHVFNHSTPVDPTPNPGILLVSIFYPTLQAPNTTVPYLDAATAQAYEQALGFPNGTINTVTTQLQYQAPTLLGTDSAFGNGSSLYPTLIFTPGAGGQVAIYKAYLSELASHGFTIIAIDHPGESLYTALPPGQPGAPGIAGSPSIMAGTASAEAYSQIYNYRVADVRAVMAAPILPALIAAHGAPINTTHLGVWGHSIGGAGAAGVIIAALEESDDDDYAQYPPPKRYRAGANLDGAYTNLLKAVHPNDTTGGAGAPDLRTPFLELASARFNGREDGGGGPGDDTTWATFNRNQSAWLRDVYVDGTAHLDYTDLPLLVDELGFRGAVGGANSSLPLGTIAGKRSTEVVTGLLLRFFGEMVGGGVPTGLSGSADEFIGETPEAIVLAERN</sequence>
<evidence type="ECO:0000256" key="4">
    <source>
        <dbReference type="ARBA" id="ARBA00023098"/>
    </source>
</evidence>
<feature type="signal peptide" evidence="5">
    <location>
        <begin position="1"/>
        <end position="19"/>
    </location>
</feature>
<dbReference type="Proteomes" id="UP001430584">
    <property type="component" value="Unassembled WGS sequence"/>
</dbReference>
<dbReference type="EMBL" id="JAJVCZ030000002">
    <property type="protein sequence ID" value="KAL0263274.1"/>
    <property type="molecule type" value="Genomic_DNA"/>
</dbReference>
<dbReference type="SUPFAM" id="SSF53474">
    <property type="entry name" value="alpha/beta-Hydrolases"/>
    <property type="match status" value="1"/>
</dbReference>
<name>A0ABR3CUT4_9PEZI</name>
<dbReference type="RefSeq" id="XP_066636303.1">
    <property type="nucleotide sequence ID" value="XM_066773736.1"/>
</dbReference>
<dbReference type="PANTHER" id="PTHR10272">
    <property type="entry name" value="PLATELET-ACTIVATING FACTOR ACETYLHYDROLASE"/>
    <property type="match status" value="1"/>
</dbReference>
<dbReference type="PANTHER" id="PTHR10272:SF14">
    <property type="entry name" value="PAF ACETYLHYDROLASE FAMILY PROTEIN"/>
    <property type="match status" value="1"/>
</dbReference>
<evidence type="ECO:0000256" key="2">
    <source>
        <dbReference type="ARBA" id="ARBA00022801"/>
    </source>
</evidence>
<keyword evidence="4" id="KW-0443">Lipid metabolism</keyword>
<evidence type="ECO:0000313" key="7">
    <source>
        <dbReference type="Proteomes" id="UP001430584"/>
    </source>
</evidence>
<gene>
    <name evidence="6" type="ORF">SLS55_002254</name>
</gene>